<dbReference type="RefSeq" id="WP_369161399.1">
    <property type="nucleotide sequence ID" value="NZ_CP163429.1"/>
</dbReference>
<protein>
    <submittedName>
        <fullName evidence="1">Uncharacterized protein</fullName>
    </submittedName>
</protein>
<gene>
    <name evidence="1" type="ORF">AB5J57_32865</name>
</gene>
<organism evidence="1">
    <name type="scientific">Streptomyces sp. R02</name>
    <dbReference type="NCBI Taxonomy" id="3238623"/>
    <lineage>
        <taxon>Bacteria</taxon>
        <taxon>Bacillati</taxon>
        <taxon>Actinomycetota</taxon>
        <taxon>Actinomycetes</taxon>
        <taxon>Kitasatosporales</taxon>
        <taxon>Streptomycetaceae</taxon>
        <taxon>Streptomyces</taxon>
    </lineage>
</organism>
<reference evidence="1" key="1">
    <citation type="submission" date="2024-07" db="EMBL/GenBank/DDBJ databases">
        <authorList>
            <person name="Yu S.T."/>
        </authorList>
    </citation>
    <scope>NUCLEOTIDE SEQUENCE</scope>
    <source>
        <strain evidence="1">R02</strain>
    </source>
</reference>
<accession>A0AB39LZ36</accession>
<proteinExistence type="predicted"/>
<evidence type="ECO:0000313" key="1">
    <source>
        <dbReference type="EMBL" id="XDP97995.1"/>
    </source>
</evidence>
<dbReference type="AlphaFoldDB" id="A0AB39LZ36"/>
<sequence>MLSDYRPRQPVTVLEEDLVVGIDASQWAVSAAQALIASMTTDLWASTRDRFARLLSGRPDATEDVAEELDESRQQLLDAGATDEAREDASTEWVSRFRRALTRNPALLYELRSLITEHGLEAPASTDGVTQNVSATGGGIVFNQGTGTQTNQVQAK</sequence>
<name>A0AB39LZ36_9ACTN</name>
<dbReference type="EMBL" id="CP163429">
    <property type="protein sequence ID" value="XDP97995.1"/>
    <property type="molecule type" value="Genomic_DNA"/>
</dbReference>